<sequence>MQDKNRRRFLVAAAGLTTTLAGCSGILESDQAEAPDVDTPEQTPTSTPESETDQNTDTTTATTKAERPGLQVEKVSDEPPDQNQKTWELQNTGDQRIIATEAVEVWSTIPDVDLTLSDENRGKRAYGVAPGAGIEFVGFASEPLEGTTYTAEDIPISPPSDVDVAVEPNEWTTPSSTQGSEIIFEFSNPTSVDLADVRETSPQTAINIEDSTLQWRVRHGDYWTSKQEVTLDTVSSSESFTVAPSVAPQYDIEITEVTENMEVSFDVIAQSEVGVWNSRAVVFRWPGQEYGALQHVTKVQQEPKGPDDEQGALVVPTIGEDRIGEVATYTLDAGSNVGFPIGEEESVGVLILIGETPVAYTSSPLRDFFG</sequence>
<feature type="compositionally biased region" description="Acidic residues" evidence="1">
    <location>
        <begin position="30"/>
        <end position="39"/>
    </location>
</feature>
<accession>A0A7D5TN93</accession>
<reference evidence="2 3" key="1">
    <citation type="submission" date="2020-07" db="EMBL/GenBank/DDBJ databases">
        <title>Halosimplex pelagicum sp. nov. and Halosimplex rubrum sp. nov., isolated from salted brown alga Laminaria, and emended description of the genus Halosimplex.</title>
        <authorList>
            <person name="Cui H."/>
        </authorList>
    </citation>
    <scope>NUCLEOTIDE SEQUENCE [LARGE SCALE GENOMIC DNA]</scope>
    <source>
        <strain evidence="2 3">R27</strain>
    </source>
</reference>
<keyword evidence="3" id="KW-1185">Reference proteome</keyword>
<evidence type="ECO:0000313" key="3">
    <source>
        <dbReference type="Proteomes" id="UP000509667"/>
    </source>
</evidence>
<dbReference type="PROSITE" id="PS51257">
    <property type="entry name" value="PROKAR_LIPOPROTEIN"/>
    <property type="match status" value="1"/>
</dbReference>
<evidence type="ECO:0000313" key="2">
    <source>
        <dbReference type="EMBL" id="QLH77214.1"/>
    </source>
</evidence>
<feature type="region of interest" description="Disordered" evidence="1">
    <location>
        <begin position="26"/>
        <end position="92"/>
    </location>
</feature>
<name>A0A7D5TN93_9EURY</name>
<dbReference type="Proteomes" id="UP000509667">
    <property type="component" value="Chromosome"/>
</dbReference>
<evidence type="ECO:0000256" key="1">
    <source>
        <dbReference type="SAM" id="MobiDB-lite"/>
    </source>
</evidence>
<dbReference type="AlphaFoldDB" id="A0A7D5TN93"/>
<dbReference type="KEGG" id="hrr:HZS55_07875"/>
<gene>
    <name evidence="2" type="ORF">HZS55_07875</name>
</gene>
<feature type="compositionally biased region" description="Low complexity" evidence="1">
    <location>
        <begin position="40"/>
        <end position="63"/>
    </location>
</feature>
<dbReference type="EMBL" id="CP058910">
    <property type="protein sequence ID" value="QLH77214.1"/>
    <property type="molecule type" value="Genomic_DNA"/>
</dbReference>
<dbReference type="InterPro" id="IPR006311">
    <property type="entry name" value="TAT_signal"/>
</dbReference>
<protein>
    <submittedName>
        <fullName evidence="2">Uncharacterized protein</fullName>
    </submittedName>
</protein>
<dbReference type="PROSITE" id="PS51318">
    <property type="entry name" value="TAT"/>
    <property type="match status" value="1"/>
</dbReference>
<dbReference type="GeneID" id="56077772"/>
<dbReference type="RefSeq" id="WP_179911143.1">
    <property type="nucleotide sequence ID" value="NZ_CP058910.1"/>
</dbReference>
<feature type="compositionally biased region" description="Polar residues" evidence="1">
    <location>
        <begin position="81"/>
        <end position="92"/>
    </location>
</feature>
<organism evidence="2 3">
    <name type="scientific">Halosimplex rubrum</name>
    <dbReference type="NCBI Taxonomy" id="869889"/>
    <lineage>
        <taxon>Archaea</taxon>
        <taxon>Methanobacteriati</taxon>
        <taxon>Methanobacteriota</taxon>
        <taxon>Stenosarchaea group</taxon>
        <taxon>Halobacteria</taxon>
        <taxon>Halobacteriales</taxon>
        <taxon>Haloarculaceae</taxon>
        <taxon>Halosimplex</taxon>
    </lineage>
</organism>
<proteinExistence type="predicted"/>